<reference evidence="1" key="1">
    <citation type="submission" date="2020-02" db="EMBL/GenBank/DDBJ databases">
        <authorList>
            <person name="Meier V. D."/>
        </authorList>
    </citation>
    <scope>NUCLEOTIDE SEQUENCE</scope>
    <source>
        <strain evidence="1">AVDCRST_MAG67</strain>
    </source>
</reference>
<evidence type="ECO:0008006" key="2">
    <source>
        <dbReference type="Google" id="ProtNLM"/>
    </source>
</evidence>
<sequence length="136" mass="14327">MPHGGCARVAAVTDDEREPRVLLGPLEPLVRIGVTTMLASHGAGEIVGEEDEGDAVVGAAQRLAPDAIILGGSPRAARDLGERLRSVAPKASLIFCPTDERIEVLDPGRSTTRRCPATAADGLRFELSRLHANAQE</sequence>
<gene>
    <name evidence="1" type="ORF">AVDCRST_MAG67-1473</name>
</gene>
<name>A0A6J4S9R1_9ACTN</name>
<organism evidence="1">
    <name type="scientific">uncultured Solirubrobacteraceae bacterium</name>
    <dbReference type="NCBI Taxonomy" id="1162706"/>
    <lineage>
        <taxon>Bacteria</taxon>
        <taxon>Bacillati</taxon>
        <taxon>Actinomycetota</taxon>
        <taxon>Thermoleophilia</taxon>
        <taxon>Solirubrobacterales</taxon>
        <taxon>Solirubrobacteraceae</taxon>
        <taxon>environmental samples</taxon>
    </lineage>
</organism>
<dbReference type="EMBL" id="CADCVQ010000066">
    <property type="protein sequence ID" value="CAA9493139.1"/>
    <property type="molecule type" value="Genomic_DNA"/>
</dbReference>
<protein>
    <recommendedName>
        <fullName evidence="2">Response regulatory domain-containing protein</fullName>
    </recommendedName>
</protein>
<evidence type="ECO:0000313" key="1">
    <source>
        <dbReference type="EMBL" id="CAA9493139.1"/>
    </source>
</evidence>
<proteinExistence type="predicted"/>
<dbReference type="AlphaFoldDB" id="A0A6J4S9R1"/>
<accession>A0A6J4S9R1</accession>